<keyword evidence="3" id="KW-0238">DNA-binding</keyword>
<dbReference type="Gene3D" id="1.10.10.10">
    <property type="entry name" value="Winged helix-like DNA-binding domain superfamily/Winged helix DNA-binding domain"/>
    <property type="match status" value="1"/>
</dbReference>
<dbReference type="PATRIC" id="fig|266265.5.peg.7874"/>
<dbReference type="PANTHER" id="PTHR30427">
    <property type="entry name" value="TRANSCRIPTIONAL ACTIVATOR PROTEIN LYSR"/>
    <property type="match status" value="1"/>
</dbReference>
<dbReference type="Pfam" id="PF03466">
    <property type="entry name" value="LysR_substrate"/>
    <property type="match status" value="1"/>
</dbReference>
<evidence type="ECO:0000256" key="2">
    <source>
        <dbReference type="ARBA" id="ARBA00023015"/>
    </source>
</evidence>
<dbReference type="SUPFAM" id="SSF46785">
    <property type="entry name" value="Winged helix' DNA-binding domain"/>
    <property type="match status" value="1"/>
</dbReference>
<dbReference type="PANTHER" id="PTHR30427:SF1">
    <property type="entry name" value="TRANSCRIPTIONAL ACTIVATOR PROTEIN LYSR"/>
    <property type="match status" value="1"/>
</dbReference>
<dbReference type="KEGG" id="bxb:DR64_8333"/>
<dbReference type="GO" id="GO:0003700">
    <property type="term" value="F:DNA-binding transcription factor activity"/>
    <property type="evidence" value="ECO:0007669"/>
    <property type="project" value="InterPro"/>
</dbReference>
<dbReference type="eggNOG" id="COG0583">
    <property type="taxonomic scope" value="Bacteria"/>
</dbReference>
<dbReference type="GO" id="GO:0043565">
    <property type="term" value="F:sequence-specific DNA binding"/>
    <property type="evidence" value="ECO:0007669"/>
    <property type="project" value="TreeGrafter"/>
</dbReference>
<keyword evidence="2" id="KW-0805">Transcription regulation</keyword>
<keyword evidence="4" id="KW-0804">Transcription</keyword>
<dbReference type="KEGG" id="bxe:Bxe_C0094"/>
<dbReference type="InterPro" id="IPR000847">
    <property type="entry name" value="LysR_HTH_N"/>
</dbReference>
<organism evidence="6 7">
    <name type="scientific">Paraburkholderia xenovorans (strain LB400)</name>
    <dbReference type="NCBI Taxonomy" id="266265"/>
    <lineage>
        <taxon>Bacteria</taxon>
        <taxon>Pseudomonadati</taxon>
        <taxon>Pseudomonadota</taxon>
        <taxon>Betaproteobacteria</taxon>
        <taxon>Burkholderiales</taxon>
        <taxon>Burkholderiaceae</taxon>
        <taxon>Paraburkholderia</taxon>
    </lineage>
</organism>
<dbReference type="InterPro" id="IPR036388">
    <property type="entry name" value="WH-like_DNA-bd_sf"/>
</dbReference>
<dbReference type="STRING" id="266265.Bxe_C0094"/>
<dbReference type="RefSeq" id="WP_011493280.1">
    <property type="nucleotide sequence ID" value="NC_007953.1"/>
</dbReference>
<proteinExistence type="inferred from homology"/>
<dbReference type="OrthoDB" id="8849678at2"/>
<evidence type="ECO:0000256" key="4">
    <source>
        <dbReference type="ARBA" id="ARBA00023163"/>
    </source>
</evidence>
<dbReference type="InterPro" id="IPR036390">
    <property type="entry name" value="WH_DNA-bd_sf"/>
</dbReference>
<dbReference type="PROSITE" id="PS50931">
    <property type="entry name" value="HTH_LYSR"/>
    <property type="match status" value="1"/>
</dbReference>
<feature type="domain" description="HTH lysR-type" evidence="5">
    <location>
        <begin position="1"/>
        <end position="58"/>
    </location>
</feature>
<evidence type="ECO:0000313" key="6">
    <source>
        <dbReference type="EMBL" id="ABE36020.1"/>
    </source>
</evidence>
<evidence type="ECO:0000259" key="5">
    <source>
        <dbReference type="PROSITE" id="PS50931"/>
    </source>
</evidence>
<evidence type="ECO:0000313" key="7">
    <source>
        <dbReference type="Proteomes" id="UP000001817"/>
    </source>
</evidence>
<sequence>MELHHLEAFSAVMSAGSMTGAGRLVGRSQPGVTRMIQELEQEIGYALFDRKGPRVTPTQRAFLLYEEVERSLIGLDAIRASARAIGLDAPAPLRVAATPALAAALVPRTIAALAQHEAPLDVQLRSASAEHIVQALLARTVEVGVATLPLDHATLDLHYIVEAPCVAVLHADHPLAGPGVLALQDIAAHPVVTVANRYRLRRRIDAAFADAGLQPVIALETNASLNAVMAAHARLGVALVDPATAFGTRIAGTVVRRIDAHIPFLFGVVTLPGKPLSSGASRLIEALGHVCVDLLPDAVRHAAAQHDALMTRRANPSRTHTKGVPA</sequence>
<dbReference type="Gene3D" id="3.40.190.290">
    <property type="match status" value="1"/>
</dbReference>
<accession>Q13IR9</accession>
<comment type="similarity">
    <text evidence="1">Belongs to the LysR transcriptional regulatory family.</text>
</comment>
<evidence type="ECO:0000256" key="3">
    <source>
        <dbReference type="ARBA" id="ARBA00023125"/>
    </source>
</evidence>
<protein>
    <submittedName>
        <fullName evidence="6">Transcriptional regulator, LysR family</fullName>
    </submittedName>
</protein>
<keyword evidence="7" id="KW-1185">Reference proteome</keyword>
<gene>
    <name evidence="6" type="ORF">Bxe_C0094</name>
</gene>
<dbReference type="PRINTS" id="PR00039">
    <property type="entry name" value="HTHLYSR"/>
</dbReference>
<dbReference type="Proteomes" id="UP000001817">
    <property type="component" value="Chromosome 3"/>
</dbReference>
<dbReference type="GO" id="GO:0010628">
    <property type="term" value="P:positive regulation of gene expression"/>
    <property type="evidence" value="ECO:0007669"/>
    <property type="project" value="TreeGrafter"/>
</dbReference>
<dbReference type="AlphaFoldDB" id="Q13IR9"/>
<dbReference type="InterPro" id="IPR005119">
    <property type="entry name" value="LysR_subst-bd"/>
</dbReference>
<name>Q13IR9_PARXL</name>
<dbReference type="EMBL" id="CP000272">
    <property type="protein sequence ID" value="ABE36020.1"/>
    <property type="molecule type" value="Genomic_DNA"/>
</dbReference>
<reference evidence="6 7" key="1">
    <citation type="journal article" date="2006" name="Proc. Natl. Acad. Sci. U.S.A.">
        <title>Burkholderia xenovorans LB400 harbors a multi-replicon, 9.73-Mbp genome shaped for versatility.</title>
        <authorList>
            <person name="Chain P.S."/>
            <person name="Denef V.J."/>
            <person name="Konstantinidis K.T."/>
            <person name="Vergez L.M."/>
            <person name="Agullo L."/>
            <person name="Reyes V.L."/>
            <person name="Hauser L."/>
            <person name="Cordova M."/>
            <person name="Gomez L."/>
            <person name="Gonzalez M."/>
            <person name="Land M."/>
            <person name="Lao V."/>
            <person name="Larimer F."/>
            <person name="LiPuma J.J."/>
            <person name="Mahenthiralingam E."/>
            <person name="Malfatti S.A."/>
            <person name="Marx C.J."/>
            <person name="Parnell J.J."/>
            <person name="Ramette A."/>
            <person name="Richardson P."/>
            <person name="Seeger M."/>
            <person name="Smith D."/>
            <person name="Spilker T."/>
            <person name="Sul W.J."/>
            <person name="Tsoi T.V."/>
            <person name="Ulrich L.E."/>
            <person name="Zhulin I.B."/>
            <person name="Tiedje J.M."/>
        </authorList>
    </citation>
    <scope>NUCLEOTIDE SEQUENCE [LARGE SCALE GENOMIC DNA]</scope>
    <source>
        <strain evidence="6 7">LB400</strain>
    </source>
</reference>
<evidence type="ECO:0000256" key="1">
    <source>
        <dbReference type="ARBA" id="ARBA00009437"/>
    </source>
</evidence>
<dbReference type="SUPFAM" id="SSF53850">
    <property type="entry name" value="Periplasmic binding protein-like II"/>
    <property type="match status" value="1"/>
</dbReference>
<dbReference type="Pfam" id="PF00126">
    <property type="entry name" value="HTH_1"/>
    <property type="match status" value="1"/>
</dbReference>